<evidence type="ECO:0000259" key="1">
    <source>
        <dbReference type="Pfam" id="PF12705"/>
    </source>
</evidence>
<dbReference type="EMBL" id="JACJIQ010000010">
    <property type="protein sequence ID" value="MBA9077991.1"/>
    <property type="molecule type" value="Genomic_DNA"/>
</dbReference>
<reference evidence="2 3" key="1">
    <citation type="submission" date="2020-08" db="EMBL/GenBank/DDBJ databases">
        <title>Genomic Encyclopedia of Type Strains, Phase IV (KMG-IV): sequencing the most valuable type-strain genomes for metagenomic binning, comparative biology and taxonomic classification.</title>
        <authorList>
            <person name="Goeker M."/>
        </authorList>
    </citation>
    <scope>NUCLEOTIDE SEQUENCE [LARGE SCALE GENOMIC DNA]</scope>
    <source>
        <strain evidence="2 3">DSM 29854</strain>
    </source>
</reference>
<comment type="caution">
    <text evidence="2">The sequence shown here is derived from an EMBL/GenBank/DDBJ whole genome shotgun (WGS) entry which is preliminary data.</text>
</comment>
<proteinExistence type="predicted"/>
<sequence>MYSFLRQTAEHIYQTYADRLSDLCIVLPTRRATLYFKNALAQAAPTGIWSPQIYSMEDFVCNMANVEVLEPLHLQLDLYDLLLRVDPKLDFDQFVGWSATLLEDFSRLDMELVDAHKVFEYVSEAKALERWDPGKPGSSAPTPNVKQYFQLWANLEQTYHALQAHLKQNKQAYTGMAFRMVANRIKDIAGSEQGPYRYLFVGLNALSRAEQKIIQTLLEAGKSEVFFDSDDYYMAPEADKRAGHFLKRYKAKWPLPQWNWQQNLLLSDAKEINAIGVANASMQGKIAGQLLREIRQQDPAAEIAIILPDETLLLPVLHSISDEVTDYNVTMGLSFKGTPLFNLIDLLFEVHLTGVVQPTDTGYKVNRYHHLAVTKLLQHPFLRRYEQYLNSIAEREADLDLFQHVLDEMVARNSVLLTAEELIKLGREHPMFITLFRTWNDCTDLIDTLYQLVDALGRIYRVETENPIETEYLYILYTIVKRLDTLFDCREHKISVRSFKKFLYEQIGNTKLPFSGEPISPTQVMGMLETRALDFENLIILSVNENVLPQPKKQTSLFPYDVLRTFGLPTYAEQESITSYYFYRLLQRAKRVNLLYVLPSDTYGSGEKSRFILQLQHDLAARNPNLKFRELTAVVEQLDTKEYEPDIIIEKDGEVLEKIKQQLQYGLYPSHLNQYVNCSLQYYFSRIAKLEEVEEIDELVGADTFGTIVHQVLEDYFRPFADNALPIEKAHVEEMLANLPEKVKQEFKRGTLGNLPEQGMNLILYKVAVQLLTRYLESLISSEELPLYILHLEEKLTTDLEVLLENGERFTARIAGKADRIDLSGQTLRVIDYKTGKVEANHLKVKPEEMEESLLNDRKLDKVRQLWLYRYILAKEIQKGTLLESKILNLPKSQYQFEAGIISFRNLGAGVLTSELPFVDATGAPADFVDTSERLLKELVLHMLNPEEPIRKTNDLETCQYCPYKTICARG</sequence>
<name>A0A839GW63_9BACT</name>
<dbReference type="SUPFAM" id="SSF52980">
    <property type="entry name" value="Restriction endonuclease-like"/>
    <property type="match status" value="1"/>
</dbReference>
<evidence type="ECO:0000313" key="2">
    <source>
        <dbReference type="EMBL" id="MBA9077991.1"/>
    </source>
</evidence>
<feature type="domain" description="PD-(D/E)XK endonuclease-like" evidence="1">
    <location>
        <begin position="669"/>
        <end position="968"/>
    </location>
</feature>
<dbReference type="SUPFAM" id="SSF52540">
    <property type="entry name" value="P-loop containing nucleoside triphosphate hydrolases"/>
    <property type="match status" value="1"/>
</dbReference>
<dbReference type="RefSeq" id="WP_182513353.1">
    <property type="nucleotide sequence ID" value="NZ_JACJIQ010000010.1"/>
</dbReference>
<organism evidence="2 3">
    <name type="scientific">Rufibacter quisquiliarum</name>
    <dbReference type="NCBI Taxonomy" id="1549639"/>
    <lineage>
        <taxon>Bacteria</taxon>
        <taxon>Pseudomonadati</taxon>
        <taxon>Bacteroidota</taxon>
        <taxon>Cytophagia</taxon>
        <taxon>Cytophagales</taxon>
        <taxon>Hymenobacteraceae</taxon>
        <taxon>Rufibacter</taxon>
    </lineage>
</organism>
<dbReference type="Gene3D" id="3.90.320.10">
    <property type="match status" value="1"/>
</dbReference>
<dbReference type="Proteomes" id="UP000563094">
    <property type="component" value="Unassembled WGS sequence"/>
</dbReference>
<dbReference type="InterPro" id="IPR027417">
    <property type="entry name" value="P-loop_NTPase"/>
</dbReference>
<accession>A0A839GW63</accession>
<dbReference type="AlphaFoldDB" id="A0A839GW63"/>
<keyword evidence="3" id="KW-1185">Reference proteome</keyword>
<dbReference type="Pfam" id="PF12705">
    <property type="entry name" value="PDDEXK_1"/>
    <property type="match status" value="1"/>
</dbReference>
<dbReference type="InterPro" id="IPR011335">
    <property type="entry name" value="Restrct_endonuc-II-like"/>
</dbReference>
<dbReference type="InterPro" id="IPR038726">
    <property type="entry name" value="PDDEXK_AddAB-type"/>
</dbReference>
<protein>
    <recommendedName>
        <fullName evidence="1">PD-(D/E)XK endonuclease-like domain-containing protein</fullName>
    </recommendedName>
</protein>
<evidence type="ECO:0000313" key="3">
    <source>
        <dbReference type="Proteomes" id="UP000563094"/>
    </source>
</evidence>
<gene>
    <name evidence="2" type="ORF">FHS90_002714</name>
</gene>
<dbReference type="InterPro" id="IPR011604">
    <property type="entry name" value="PDDEXK-like_dom_sf"/>
</dbReference>